<sequence length="172" mass="19443">MKPFQILYDALIFTMLSYVLTRSFCQVVTGVHRCSYPTYVSVLRAFTTSSPKSGDASDSASVVTYSQLKTMLSNHNIQLFDVRNPDEYQAGHIPDAVNIPLGNLEESLKLSPATFQQKFDVKAPGKEDENIVFHCRSGKRSAQALDIARQLGFSRARHYKGGYIEWEEQERK</sequence>
<dbReference type="SMART" id="SM00450">
    <property type="entry name" value="RHOD"/>
    <property type="match status" value="1"/>
</dbReference>
<feature type="chain" id="PRO_5025371440" evidence="1">
    <location>
        <begin position="22"/>
        <end position="172"/>
    </location>
</feature>
<evidence type="ECO:0000256" key="1">
    <source>
        <dbReference type="SAM" id="SignalP"/>
    </source>
</evidence>
<evidence type="ECO:0000313" key="4">
    <source>
        <dbReference type="Proteomes" id="UP000472271"/>
    </source>
</evidence>
<feature type="signal peptide" evidence="1">
    <location>
        <begin position="1"/>
        <end position="21"/>
    </location>
</feature>
<keyword evidence="4" id="KW-1185">Reference proteome</keyword>
<dbReference type="InterPro" id="IPR036873">
    <property type="entry name" value="Rhodanese-like_dom_sf"/>
</dbReference>
<reference evidence="3" key="1">
    <citation type="submission" date="2019-06" db="EMBL/GenBank/DDBJ databases">
        <authorList>
            <consortium name="Wellcome Sanger Institute Data Sharing"/>
        </authorList>
    </citation>
    <scope>NUCLEOTIDE SEQUENCE [LARGE SCALE GENOMIC DNA]</scope>
</reference>
<protein>
    <submittedName>
        <fullName evidence="3">Thiosulfate:glutathione sulfurtransferase-like</fullName>
    </submittedName>
</protein>
<reference evidence="3" key="2">
    <citation type="submission" date="2025-08" db="UniProtKB">
        <authorList>
            <consortium name="Ensembl"/>
        </authorList>
    </citation>
    <scope>IDENTIFICATION</scope>
</reference>
<evidence type="ECO:0000313" key="3">
    <source>
        <dbReference type="Ensembl" id="ENSSORP00005016325.1"/>
    </source>
</evidence>
<dbReference type="AlphaFoldDB" id="A0A672ZGY6"/>
<organism evidence="3 4">
    <name type="scientific">Sphaeramia orbicularis</name>
    <name type="common">orbiculate cardinalfish</name>
    <dbReference type="NCBI Taxonomy" id="375764"/>
    <lineage>
        <taxon>Eukaryota</taxon>
        <taxon>Metazoa</taxon>
        <taxon>Chordata</taxon>
        <taxon>Craniata</taxon>
        <taxon>Vertebrata</taxon>
        <taxon>Euteleostomi</taxon>
        <taxon>Actinopterygii</taxon>
        <taxon>Neopterygii</taxon>
        <taxon>Teleostei</taxon>
        <taxon>Neoteleostei</taxon>
        <taxon>Acanthomorphata</taxon>
        <taxon>Gobiaria</taxon>
        <taxon>Kurtiformes</taxon>
        <taxon>Apogonoidei</taxon>
        <taxon>Apogonidae</taxon>
        <taxon>Apogoninae</taxon>
        <taxon>Sphaeramia</taxon>
    </lineage>
</organism>
<dbReference type="Ensembl" id="ENSSORT00005016833.1">
    <property type="protein sequence ID" value="ENSSORP00005016325.1"/>
    <property type="gene ID" value="ENSSORG00005008282.1"/>
</dbReference>
<dbReference type="OrthoDB" id="566238at2759"/>
<dbReference type="InterPro" id="IPR001763">
    <property type="entry name" value="Rhodanese-like_dom"/>
</dbReference>
<name>A0A672ZGY6_9TELE</name>
<dbReference type="SUPFAM" id="SSF52821">
    <property type="entry name" value="Rhodanese/Cell cycle control phosphatase"/>
    <property type="match status" value="1"/>
</dbReference>
<proteinExistence type="predicted"/>
<dbReference type="InParanoid" id="A0A672ZGY6"/>
<keyword evidence="1" id="KW-0732">Signal</keyword>
<dbReference type="Proteomes" id="UP000472271">
    <property type="component" value="Chromosome 20"/>
</dbReference>
<dbReference type="PANTHER" id="PTHR44086:SF4">
    <property type="entry name" value="THIOSULFATE SULFURTRANSFERASE_RHODANESE-LIKE DOMAIN-CONTAINING PROTEIN 1-RELATED"/>
    <property type="match status" value="1"/>
</dbReference>
<dbReference type="PROSITE" id="PS50206">
    <property type="entry name" value="RHODANESE_3"/>
    <property type="match status" value="1"/>
</dbReference>
<gene>
    <name evidence="3" type="primary">si:ch211-161h7.8</name>
</gene>
<accession>A0A672ZGY6</accession>
<reference evidence="3" key="3">
    <citation type="submission" date="2025-09" db="UniProtKB">
        <authorList>
            <consortium name="Ensembl"/>
        </authorList>
    </citation>
    <scope>IDENTIFICATION</scope>
</reference>
<evidence type="ECO:0000259" key="2">
    <source>
        <dbReference type="PROSITE" id="PS50206"/>
    </source>
</evidence>
<feature type="domain" description="Rhodanese" evidence="2">
    <location>
        <begin position="73"/>
        <end position="171"/>
    </location>
</feature>
<dbReference type="Gene3D" id="3.40.250.10">
    <property type="entry name" value="Rhodanese-like domain"/>
    <property type="match status" value="1"/>
</dbReference>
<dbReference type="PANTHER" id="PTHR44086">
    <property type="entry name" value="THIOSULFATE SULFURTRANSFERASE RDL2, MITOCHONDRIAL-RELATED"/>
    <property type="match status" value="1"/>
</dbReference>
<dbReference type="Pfam" id="PF00581">
    <property type="entry name" value="Rhodanese"/>
    <property type="match status" value="1"/>
</dbReference>